<keyword evidence="1" id="KW-1133">Transmembrane helix</keyword>
<accession>A0A2K3NG86</accession>
<evidence type="ECO:0000313" key="2">
    <source>
        <dbReference type="EMBL" id="PNY02051.1"/>
    </source>
</evidence>
<reference evidence="2 3" key="1">
    <citation type="journal article" date="2014" name="Am. J. Bot.">
        <title>Genome assembly and annotation for red clover (Trifolium pratense; Fabaceae).</title>
        <authorList>
            <person name="Istvanek J."/>
            <person name="Jaros M."/>
            <person name="Krenek A."/>
            <person name="Repkova J."/>
        </authorList>
    </citation>
    <scope>NUCLEOTIDE SEQUENCE [LARGE SCALE GENOMIC DNA]</scope>
    <source>
        <strain evidence="3">cv. Tatra</strain>
        <tissue evidence="2">Young leaves</tissue>
    </source>
</reference>
<sequence>MADTASDQQALSDFLGSELAKVLRALSLIIFCRVVLLRGFVAMPVGFDFVIGLL</sequence>
<dbReference type="Proteomes" id="UP000236291">
    <property type="component" value="Unassembled WGS sequence"/>
</dbReference>
<keyword evidence="1" id="KW-0812">Transmembrane</keyword>
<evidence type="ECO:0000256" key="1">
    <source>
        <dbReference type="SAM" id="Phobius"/>
    </source>
</evidence>
<feature type="non-terminal residue" evidence="2">
    <location>
        <position position="54"/>
    </location>
</feature>
<evidence type="ECO:0000313" key="3">
    <source>
        <dbReference type="Proteomes" id="UP000236291"/>
    </source>
</evidence>
<proteinExistence type="predicted"/>
<gene>
    <name evidence="2" type="ORF">L195_g025355</name>
</gene>
<comment type="caution">
    <text evidence="2">The sequence shown here is derived from an EMBL/GenBank/DDBJ whole genome shotgun (WGS) entry which is preliminary data.</text>
</comment>
<dbReference type="EMBL" id="ASHM01020863">
    <property type="protein sequence ID" value="PNY02051.1"/>
    <property type="molecule type" value="Genomic_DNA"/>
</dbReference>
<reference evidence="2 3" key="2">
    <citation type="journal article" date="2017" name="Front. Plant Sci.">
        <title>Gene Classification and Mining of Molecular Markers Useful in Red Clover (Trifolium pratense) Breeding.</title>
        <authorList>
            <person name="Istvanek J."/>
            <person name="Dluhosova J."/>
            <person name="Dluhos P."/>
            <person name="Patkova L."/>
            <person name="Nedelnik J."/>
            <person name="Repkova J."/>
        </authorList>
    </citation>
    <scope>NUCLEOTIDE SEQUENCE [LARGE SCALE GENOMIC DNA]</scope>
    <source>
        <strain evidence="3">cv. Tatra</strain>
        <tissue evidence="2">Young leaves</tissue>
    </source>
</reference>
<feature type="transmembrane region" description="Helical" evidence="1">
    <location>
        <begin position="25"/>
        <end position="51"/>
    </location>
</feature>
<dbReference type="AlphaFoldDB" id="A0A2K3NG86"/>
<protein>
    <submittedName>
        <fullName evidence="2">Uncharacterized protein</fullName>
    </submittedName>
</protein>
<name>A0A2K3NG86_TRIPR</name>
<keyword evidence="1" id="KW-0472">Membrane</keyword>
<organism evidence="2 3">
    <name type="scientific">Trifolium pratense</name>
    <name type="common">Red clover</name>
    <dbReference type="NCBI Taxonomy" id="57577"/>
    <lineage>
        <taxon>Eukaryota</taxon>
        <taxon>Viridiplantae</taxon>
        <taxon>Streptophyta</taxon>
        <taxon>Embryophyta</taxon>
        <taxon>Tracheophyta</taxon>
        <taxon>Spermatophyta</taxon>
        <taxon>Magnoliopsida</taxon>
        <taxon>eudicotyledons</taxon>
        <taxon>Gunneridae</taxon>
        <taxon>Pentapetalae</taxon>
        <taxon>rosids</taxon>
        <taxon>fabids</taxon>
        <taxon>Fabales</taxon>
        <taxon>Fabaceae</taxon>
        <taxon>Papilionoideae</taxon>
        <taxon>50 kb inversion clade</taxon>
        <taxon>NPAAA clade</taxon>
        <taxon>Hologalegina</taxon>
        <taxon>IRL clade</taxon>
        <taxon>Trifolieae</taxon>
        <taxon>Trifolium</taxon>
    </lineage>
</organism>